<dbReference type="GO" id="GO:0098552">
    <property type="term" value="C:side of membrane"/>
    <property type="evidence" value="ECO:0007669"/>
    <property type="project" value="UniProtKB-KW"/>
</dbReference>
<evidence type="ECO:0000256" key="8">
    <source>
        <dbReference type="ARBA" id="ARBA00023087"/>
    </source>
</evidence>
<evidence type="ECO:0000256" key="7">
    <source>
        <dbReference type="ARBA" id="ARBA00022729"/>
    </source>
</evidence>
<dbReference type="Pfam" id="PF14999">
    <property type="entry name" value="Shadoo"/>
    <property type="match status" value="1"/>
</dbReference>
<evidence type="ECO:0000256" key="9">
    <source>
        <dbReference type="ARBA" id="ARBA00023136"/>
    </source>
</evidence>
<evidence type="ECO:0000256" key="10">
    <source>
        <dbReference type="ARBA" id="ARBA00023180"/>
    </source>
</evidence>
<comment type="subcellular location">
    <subcellularLocation>
        <location evidence="1">Cell membrane</location>
        <topology evidence="1">Lipid-anchor</topology>
        <topology evidence="1">GPI-anchor</topology>
    </subcellularLocation>
</comment>
<keyword evidence="4" id="KW-1003">Cell membrane</keyword>
<keyword evidence="10" id="KW-0325">Glycoprotein</keyword>
<reference evidence="14" key="2">
    <citation type="submission" date="2025-09" db="UniProtKB">
        <authorList>
            <consortium name="Ensembl"/>
        </authorList>
    </citation>
    <scope>IDENTIFICATION</scope>
</reference>
<feature type="chain" id="PRO_5034926110" description="Shadow of prion protein" evidence="13">
    <location>
        <begin position="28"/>
        <end position="157"/>
    </location>
</feature>
<feature type="compositionally biased region" description="Low complexity" evidence="12">
    <location>
        <begin position="36"/>
        <end position="46"/>
    </location>
</feature>
<evidence type="ECO:0000313" key="15">
    <source>
        <dbReference type="Proteomes" id="UP000694546"/>
    </source>
</evidence>
<evidence type="ECO:0000256" key="6">
    <source>
        <dbReference type="ARBA" id="ARBA00022678"/>
    </source>
</evidence>
<gene>
    <name evidence="14" type="primary">sprn</name>
</gene>
<sequence length="157" mass="16762">MKMMNQLWASCWTCLLLSMLLCEPVLCKGGRGGSRGSSRGTSSRSSNAGKYNGAGTRSRYRSTGRSSPVRVAAAAAAGAAVAVALTADGWYASAYRRTKAGSSEEDLDYYNNNNNTNYFDALMSRSTQNVSSLTQVVSIIIATFSPAYGAIMDSIFY</sequence>
<accession>A0A8C5C155</accession>
<feature type="region of interest" description="Disordered" evidence="12">
    <location>
        <begin position="30"/>
        <end position="64"/>
    </location>
</feature>
<comment type="similarity">
    <text evidence="2">Belongs to the SPRN family.</text>
</comment>
<dbReference type="InterPro" id="IPR029238">
    <property type="entry name" value="Shadoo"/>
</dbReference>
<keyword evidence="5" id="KW-0336">GPI-anchor</keyword>
<reference evidence="14" key="1">
    <citation type="submission" date="2025-08" db="UniProtKB">
        <authorList>
            <consortium name="Ensembl"/>
        </authorList>
    </citation>
    <scope>IDENTIFICATION</scope>
</reference>
<dbReference type="Proteomes" id="UP000694546">
    <property type="component" value="Chromosome 15"/>
</dbReference>
<keyword evidence="6" id="KW-0640">Prion</keyword>
<dbReference type="GeneID" id="115560411"/>
<keyword evidence="11" id="KW-0449">Lipoprotein</keyword>
<dbReference type="AlphaFoldDB" id="A0A8C5C155"/>
<dbReference type="RefSeq" id="XP_030235685.1">
    <property type="nucleotide sequence ID" value="XM_030379825.1"/>
</dbReference>
<evidence type="ECO:0000256" key="13">
    <source>
        <dbReference type="SAM" id="SignalP"/>
    </source>
</evidence>
<dbReference type="Ensembl" id="ENSGMOT00000003790.2">
    <property type="protein sequence ID" value="ENSGMOP00000053945.1"/>
    <property type="gene ID" value="ENSGMOG00000003495.2"/>
</dbReference>
<proteinExistence type="inferred from homology"/>
<evidence type="ECO:0000256" key="12">
    <source>
        <dbReference type="SAM" id="MobiDB-lite"/>
    </source>
</evidence>
<dbReference type="PANTHER" id="PTHR28552:SF1">
    <property type="entry name" value="SHADOW OF PRION PROTEIN"/>
    <property type="match status" value="1"/>
</dbReference>
<organism evidence="14 15">
    <name type="scientific">Gadus morhua</name>
    <name type="common">Atlantic cod</name>
    <dbReference type="NCBI Taxonomy" id="8049"/>
    <lineage>
        <taxon>Eukaryota</taxon>
        <taxon>Metazoa</taxon>
        <taxon>Chordata</taxon>
        <taxon>Craniata</taxon>
        <taxon>Vertebrata</taxon>
        <taxon>Euteleostomi</taxon>
        <taxon>Actinopterygii</taxon>
        <taxon>Neopterygii</taxon>
        <taxon>Teleostei</taxon>
        <taxon>Neoteleostei</taxon>
        <taxon>Acanthomorphata</taxon>
        <taxon>Zeiogadaria</taxon>
        <taxon>Gadariae</taxon>
        <taxon>Gadiformes</taxon>
        <taxon>Gadoidei</taxon>
        <taxon>Gadidae</taxon>
        <taxon>Gadus</taxon>
    </lineage>
</organism>
<dbReference type="GO" id="GO:0005886">
    <property type="term" value="C:plasma membrane"/>
    <property type="evidence" value="ECO:0007669"/>
    <property type="project" value="UniProtKB-SubCell"/>
</dbReference>
<dbReference type="OrthoDB" id="8952098at2759"/>
<dbReference type="CTD" id="503542"/>
<name>A0A8C5C155_GADMO</name>
<evidence type="ECO:0000256" key="5">
    <source>
        <dbReference type="ARBA" id="ARBA00022622"/>
    </source>
</evidence>
<protein>
    <recommendedName>
        <fullName evidence="3">Shadow of prion protein</fullName>
    </recommendedName>
</protein>
<keyword evidence="9" id="KW-0472">Membrane</keyword>
<dbReference type="PANTHER" id="PTHR28552">
    <property type="entry name" value="SHADOW OF PRION PROTEIN"/>
    <property type="match status" value="1"/>
</dbReference>
<feature type="compositionally biased region" description="Low complexity" evidence="12">
    <location>
        <begin position="55"/>
        <end position="64"/>
    </location>
</feature>
<keyword evidence="8" id="KW-0034">Amyloid</keyword>
<evidence type="ECO:0000256" key="2">
    <source>
        <dbReference type="ARBA" id="ARBA00008311"/>
    </source>
</evidence>
<evidence type="ECO:0000313" key="14">
    <source>
        <dbReference type="Ensembl" id="ENSGMOP00000053945.1"/>
    </source>
</evidence>
<keyword evidence="15" id="KW-1185">Reference proteome</keyword>
<evidence type="ECO:0000256" key="4">
    <source>
        <dbReference type="ARBA" id="ARBA00022475"/>
    </source>
</evidence>
<dbReference type="GeneTree" id="ENSGT00730000112146"/>
<dbReference type="KEGG" id="gmh:115560411"/>
<evidence type="ECO:0000256" key="1">
    <source>
        <dbReference type="ARBA" id="ARBA00004609"/>
    </source>
</evidence>
<dbReference type="OMA" id="QVLATCW"/>
<feature type="signal peptide" evidence="13">
    <location>
        <begin position="1"/>
        <end position="27"/>
    </location>
</feature>
<keyword evidence="7 13" id="KW-0732">Signal</keyword>
<evidence type="ECO:0000256" key="11">
    <source>
        <dbReference type="ARBA" id="ARBA00023288"/>
    </source>
</evidence>
<evidence type="ECO:0000256" key="3">
    <source>
        <dbReference type="ARBA" id="ARBA00014397"/>
    </source>
</evidence>